<name>A0A9Q1EQT1_SYNKA</name>
<dbReference type="EMBL" id="JAINUF010000013">
    <property type="protein sequence ID" value="KAJ8343298.1"/>
    <property type="molecule type" value="Genomic_DNA"/>
</dbReference>
<sequence>MSKSRMKTEDREGSPVVDTFEPRQDPHSPPSQRGLNEAHRELRRSLDSRNNGQVQRGRFQREPQDMRTPRLGRRRAPLGTRASARSSL</sequence>
<feature type="compositionally biased region" description="Basic and acidic residues" evidence="1">
    <location>
        <begin position="1"/>
        <end position="13"/>
    </location>
</feature>
<gene>
    <name evidence="2" type="ORF">SKAU_G00306270</name>
</gene>
<keyword evidence="3" id="KW-1185">Reference proteome</keyword>
<reference evidence="2" key="1">
    <citation type="journal article" date="2023" name="Science">
        <title>Genome structures resolve the early diversification of teleost fishes.</title>
        <authorList>
            <person name="Parey E."/>
            <person name="Louis A."/>
            <person name="Montfort J."/>
            <person name="Bouchez O."/>
            <person name="Roques C."/>
            <person name="Iampietro C."/>
            <person name="Lluch J."/>
            <person name="Castinel A."/>
            <person name="Donnadieu C."/>
            <person name="Desvignes T."/>
            <person name="Floi Bucao C."/>
            <person name="Jouanno E."/>
            <person name="Wen M."/>
            <person name="Mejri S."/>
            <person name="Dirks R."/>
            <person name="Jansen H."/>
            <person name="Henkel C."/>
            <person name="Chen W.J."/>
            <person name="Zahm M."/>
            <person name="Cabau C."/>
            <person name="Klopp C."/>
            <person name="Thompson A.W."/>
            <person name="Robinson-Rechavi M."/>
            <person name="Braasch I."/>
            <person name="Lecointre G."/>
            <person name="Bobe J."/>
            <person name="Postlethwait J.H."/>
            <person name="Berthelot C."/>
            <person name="Roest Crollius H."/>
            <person name="Guiguen Y."/>
        </authorList>
    </citation>
    <scope>NUCLEOTIDE SEQUENCE</scope>
    <source>
        <strain evidence="2">WJC10195</strain>
    </source>
</reference>
<feature type="region of interest" description="Disordered" evidence="1">
    <location>
        <begin position="1"/>
        <end position="88"/>
    </location>
</feature>
<evidence type="ECO:0000256" key="1">
    <source>
        <dbReference type="SAM" id="MobiDB-lite"/>
    </source>
</evidence>
<proteinExistence type="predicted"/>
<comment type="caution">
    <text evidence="2">The sequence shown here is derived from an EMBL/GenBank/DDBJ whole genome shotgun (WGS) entry which is preliminary data.</text>
</comment>
<feature type="compositionally biased region" description="Basic and acidic residues" evidence="1">
    <location>
        <begin position="59"/>
        <end position="68"/>
    </location>
</feature>
<evidence type="ECO:0000313" key="3">
    <source>
        <dbReference type="Proteomes" id="UP001152622"/>
    </source>
</evidence>
<organism evidence="2 3">
    <name type="scientific">Synaphobranchus kaupii</name>
    <name type="common">Kaup's arrowtooth eel</name>
    <dbReference type="NCBI Taxonomy" id="118154"/>
    <lineage>
        <taxon>Eukaryota</taxon>
        <taxon>Metazoa</taxon>
        <taxon>Chordata</taxon>
        <taxon>Craniata</taxon>
        <taxon>Vertebrata</taxon>
        <taxon>Euteleostomi</taxon>
        <taxon>Actinopterygii</taxon>
        <taxon>Neopterygii</taxon>
        <taxon>Teleostei</taxon>
        <taxon>Anguilliformes</taxon>
        <taxon>Synaphobranchidae</taxon>
        <taxon>Synaphobranchus</taxon>
    </lineage>
</organism>
<dbReference type="Proteomes" id="UP001152622">
    <property type="component" value="Chromosome 13"/>
</dbReference>
<accession>A0A9Q1EQT1</accession>
<evidence type="ECO:0000313" key="2">
    <source>
        <dbReference type="EMBL" id="KAJ8343298.1"/>
    </source>
</evidence>
<dbReference type="AlphaFoldDB" id="A0A9Q1EQT1"/>
<protein>
    <submittedName>
        <fullName evidence="2">Uncharacterized protein</fullName>
    </submittedName>
</protein>
<feature type="compositionally biased region" description="Basic and acidic residues" evidence="1">
    <location>
        <begin position="36"/>
        <end position="47"/>
    </location>
</feature>